<dbReference type="SMART" id="SM00432">
    <property type="entry name" value="MADS"/>
    <property type="match status" value="1"/>
</dbReference>
<dbReference type="FunFam" id="3.40.1810.10:FF:000004">
    <property type="entry name" value="MADS-box transcription factor 1"/>
    <property type="match status" value="1"/>
</dbReference>
<dbReference type="InterPro" id="IPR002487">
    <property type="entry name" value="TF_Kbox"/>
</dbReference>
<evidence type="ECO:0000256" key="2">
    <source>
        <dbReference type="ARBA" id="ARBA00023015"/>
    </source>
</evidence>
<evidence type="ECO:0000256" key="4">
    <source>
        <dbReference type="ARBA" id="ARBA00023163"/>
    </source>
</evidence>
<evidence type="ECO:0000259" key="8">
    <source>
        <dbReference type="PROSITE" id="PS51297"/>
    </source>
</evidence>
<protein>
    <submittedName>
        <fullName evidence="9">MADS16</fullName>
    </submittedName>
</protein>
<gene>
    <name evidence="9" type="primary">MADS16</name>
</gene>
<dbReference type="CDD" id="cd00265">
    <property type="entry name" value="MADS_MEF2_like"/>
    <property type="match status" value="1"/>
</dbReference>
<dbReference type="GO" id="GO:0010093">
    <property type="term" value="P:specification of floral organ identity"/>
    <property type="evidence" value="ECO:0007669"/>
    <property type="project" value="UniProtKB-ARBA"/>
</dbReference>
<dbReference type="PROSITE" id="PS00350">
    <property type="entry name" value="MADS_BOX_1"/>
    <property type="match status" value="1"/>
</dbReference>
<dbReference type="SUPFAM" id="SSF55455">
    <property type="entry name" value="SRF-like"/>
    <property type="match status" value="1"/>
</dbReference>
<evidence type="ECO:0000313" key="9">
    <source>
        <dbReference type="EMBL" id="AIZ95412.1"/>
    </source>
</evidence>
<keyword evidence="4" id="KW-0804">Transcription</keyword>
<dbReference type="InterPro" id="IPR050142">
    <property type="entry name" value="MADS-box/MEF2_TF"/>
</dbReference>
<sequence length="245" mass="28101">MGRGRVELKRIENKINRQVTFSKRRNGLLKKAYELSVLCDAEVALIVFSSRGKLYEFGSAGTSKTLERYQSCCYNSQATNNVVARDTQNWYQEVTKLKAKFESLQRSHRHLLGEDLGPLSVKELQQLERQLESALSQARQRKTQIMLDQMEELRKKERQLGEINKQLKMKLEAGGGSLRLMQGPWEPEAVPEDHHAFQLHLSHSTAMECDPSLHIGYHQFVPPEAAMPRSNDGDQNNSFMLGWML</sequence>
<feature type="coiled-coil region" evidence="6">
    <location>
        <begin position="121"/>
        <end position="173"/>
    </location>
</feature>
<keyword evidence="2" id="KW-0805">Transcription regulation</keyword>
<evidence type="ECO:0000256" key="3">
    <source>
        <dbReference type="ARBA" id="ARBA00023125"/>
    </source>
</evidence>
<keyword evidence="6" id="KW-0175">Coiled coil</keyword>
<keyword evidence="3" id="KW-0238">DNA-binding</keyword>
<evidence type="ECO:0000256" key="6">
    <source>
        <dbReference type="SAM" id="Coils"/>
    </source>
</evidence>
<dbReference type="InterPro" id="IPR002100">
    <property type="entry name" value="TF_MADSbox"/>
</dbReference>
<dbReference type="Gene3D" id="3.40.1810.10">
    <property type="entry name" value="Transcription factor, MADS-box"/>
    <property type="match status" value="1"/>
</dbReference>
<feature type="domain" description="MADS-box" evidence="7">
    <location>
        <begin position="1"/>
        <end position="61"/>
    </location>
</feature>
<dbReference type="Pfam" id="PF00319">
    <property type="entry name" value="SRF-TF"/>
    <property type="match status" value="1"/>
</dbReference>
<dbReference type="AlphaFoldDB" id="A0A1L1WKZ5"/>
<feature type="domain" description="K-box" evidence="8">
    <location>
        <begin position="87"/>
        <end position="177"/>
    </location>
</feature>
<dbReference type="GO" id="GO:0005634">
    <property type="term" value="C:nucleus"/>
    <property type="evidence" value="ECO:0007669"/>
    <property type="project" value="UniProtKB-SubCell"/>
</dbReference>
<dbReference type="EMBL" id="KP241086">
    <property type="protein sequence ID" value="AIZ95412.1"/>
    <property type="molecule type" value="Genomic_DNA"/>
</dbReference>
<keyword evidence="5" id="KW-0539">Nucleus</keyword>
<evidence type="ECO:0000259" key="7">
    <source>
        <dbReference type="PROSITE" id="PS50066"/>
    </source>
</evidence>
<dbReference type="InterPro" id="IPR033896">
    <property type="entry name" value="MEF2-like_N"/>
</dbReference>
<dbReference type="GO" id="GO:0045944">
    <property type="term" value="P:positive regulation of transcription by RNA polymerase II"/>
    <property type="evidence" value="ECO:0007669"/>
    <property type="project" value="InterPro"/>
</dbReference>
<dbReference type="GO" id="GO:0003700">
    <property type="term" value="F:DNA-binding transcription factor activity"/>
    <property type="evidence" value="ECO:0007669"/>
    <property type="project" value="InterPro"/>
</dbReference>
<proteinExistence type="predicted"/>
<dbReference type="GO" id="GO:0046983">
    <property type="term" value="F:protein dimerization activity"/>
    <property type="evidence" value="ECO:0007669"/>
    <property type="project" value="InterPro"/>
</dbReference>
<comment type="subcellular location">
    <subcellularLocation>
        <location evidence="1">Nucleus</location>
    </subcellularLocation>
</comment>
<reference evidence="9" key="1">
    <citation type="submission" date="2014-12" db="EMBL/GenBank/DDBJ databases">
        <title>Genome-wide analysis of the MADS-box gene family gene in Apostasia odorata.</title>
        <authorList>
            <person name="Lin C.-S."/>
            <person name="Chang W.-J."/>
            <person name="Liao D.-C."/>
            <person name="Wu F.-H."/>
            <person name="Hsu C.-T."/>
            <person name="Jin X."/>
        </authorList>
    </citation>
    <scope>NUCLEOTIDE SEQUENCE</scope>
</reference>
<dbReference type="PROSITE" id="PS51297">
    <property type="entry name" value="K_BOX"/>
    <property type="match status" value="1"/>
</dbReference>
<dbReference type="PRINTS" id="PR00404">
    <property type="entry name" value="MADSDOMAIN"/>
</dbReference>
<dbReference type="Pfam" id="PF01486">
    <property type="entry name" value="K-box"/>
    <property type="match status" value="1"/>
</dbReference>
<accession>A0A1L1WKZ5</accession>
<name>A0A1L1WKZ5_9ASPA</name>
<dbReference type="GO" id="GO:0000977">
    <property type="term" value="F:RNA polymerase II transcription regulatory region sequence-specific DNA binding"/>
    <property type="evidence" value="ECO:0007669"/>
    <property type="project" value="InterPro"/>
</dbReference>
<dbReference type="InterPro" id="IPR036879">
    <property type="entry name" value="TF_MADSbox_sf"/>
</dbReference>
<evidence type="ECO:0000256" key="5">
    <source>
        <dbReference type="ARBA" id="ARBA00023242"/>
    </source>
</evidence>
<dbReference type="PROSITE" id="PS50066">
    <property type="entry name" value="MADS_BOX_2"/>
    <property type="match status" value="1"/>
</dbReference>
<evidence type="ECO:0000256" key="1">
    <source>
        <dbReference type="ARBA" id="ARBA00004123"/>
    </source>
</evidence>
<organism evidence="9">
    <name type="scientific">Apostasia odorata</name>
    <dbReference type="NCBI Taxonomy" id="280455"/>
    <lineage>
        <taxon>Eukaryota</taxon>
        <taxon>Viridiplantae</taxon>
        <taxon>Streptophyta</taxon>
        <taxon>Embryophyta</taxon>
        <taxon>Tracheophyta</taxon>
        <taxon>Spermatophyta</taxon>
        <taxon>Magnoliopsida</taxon>
        <taxon>Liliopsida</taxon>
        <taxon>Asparagales</taxon>
        <taxon>Orchidaceae</taxon>
        <taxon>Apostasioideae</taxon>
        <taxon>Apostasia</taxon>
    </lineage>
</organism>
<dbReference type="PANTHER" id="PTHR48019">
    <property type="entry name" value="SERUM RESPONSE FACTOR HOMOLOG"/>
    <property type="match status" value="1"/>
</dbReference>